<dbReference type="AlphaFoldDB" id="A0A233VZ11"/>
<evidence type="ECO:0000256" key="2">
    <source>
        <dbReference type="ARBA" id="ARBA00022692"/>
    </source>
</evidence>
<dbReference type="PROSITE" id="PS00211">
    <property type="entry name" value="ABC_TRANSPORTER_1"/>
    <property type="match status" value="1"/>
</dbReference>
<reference evidence="11" key="1">
    <citation type="submission" date="2017-04" db="EMBL/GenBank/DDBJ databases">
        <title>Finegoldia magna isolated from orthopedic joint implant-associated infections.</title>
        <authorList>
            <person name="Bjorklund S."/>
            <person name="Bruggemann H."/>
            <person name="Jensen A."/>
            <person name="Hellmark B."/>
            <person name="Soderquist B."/>
        </authorList>
    </citation>
    <scope>NUCLEOTIDE SEQUENCE [LARGE SCALE GENOMIC DNA]</scope>
    <source>
        <strain evidence="11">08T492</strain>
    </source>
</reference>
<dbReference type="InterPro" id="IPR017871">
    <property type="entry name" value="ABC_transporter-like_CS"/>
</dbReference>
<dbReference type="GO" id="GO:0015421">
    <property type="term" value="F:ABC-type oligopeptide transporter activity"/>
    <property type="evidence" value="ECO:0007669"/>
    <property type="project" value="TreeGrafter"/>
</dbReference>
<evidence type="ECO:0000256" key="7">
    <source>
        <dbReference type="SAM" id="Phobius"/>
    </source>
</evidence>
<feature type="transmembrane region" description="Helical" evidence="7">
    <location>
        <begin position="162"/>
        <end position="180"/>
    </location>
</feature>
<dbReference type="InterPro" id="IPR003439">
    <property type="entry name" value="ABC_transporter-like_ATP-bd"/>
</dbReference>
<keyword evidence="4 10" id="KW-0067">ATP-binding</keyword>
<dbReference type="Pfam" id="PF00005">
    <property type="entry name" value="ABC_tran"/>
    <property type="match status" value="1"/>
</dbReference>
<dbReference type="Gene3D" id="3.40.50.300">
    <property type="entry name" value="P-loop containing nucleotide triphosphate hydrolases"/>
    <property type="match status" value="1"/>
</dbReference>
<dbReference type="InterPro" id="IPR036640">
    <property type="entry name" value="ABC1_TM_sf"/>
</dbReference>
<dbReference type="SMART" id="SM00382">
    <property type="entry name" value="AAA"/>
    <property type="match status" value="1"/>
</dbReference>
<keyword evidence="3" id="KW-0547">Nucleotide-binding</keyword>
<dbReference type="Gene3D" id="1.20.1560.10">
    <property type="entry name" value="ABC transporter type 1, transmembrane domain"/>
    <property type="match status" value="1"/>
</dbReference>
<keyword evidence="6 7" id="KW-0472">Membrane</keyword>
<feature type="domain" description="ABC transmembrane type-1" evidence="9">
    <location>
        <begin position="35"/>
        <end position="303"/>
    </location>
</feature>
<evidence type="ECO:0000256" key="3">
    <source>
        <dbReference type="ARBA" id="ARBA00022741"/>
    </source>
</evidence>
<comment type="subcellular location">
    <subcellularLocation>
        <location evidence="1">Cell membrane</location>
        <topology evidence="1">Multi-pass membrane protein</topology>
    </subcellularLocation>
</comment>
<evidence type="ECO:0000313" key="11">
    <source>
        <dbReference type="Proteomes" id="UP000215361"/>
    </source>
</evidence>
<feature type="transmembrane region" description="Helical" evidence="7">
    <location>
        <begin position="276"/>
        <end position="301"/>
    </location>
</feature>
<dbReference type="Proteomes" id="UP000215361">
    <property type="component" value="Unassembled WGS sequence"/>
</dbReference>
<dbReference type="PANTHER" id="PTHR43394">
    <property type="entry name" value="ATP-DEPENDENT PERMEASE MDL1, MITOCHONDRIAL"/>
    <property type="match status" value="1"/>
</dbReference>
<dbReference type="InterPro" id="IPR003593">
    <property type="entry name" value="AAA+_ATPase"/>
</dbReference>
<dbReference type="GO" id="GO:0005886">
    <property type="term" value="C:plasma membrane"/>
    <property type="evidence" value="ECO:0007669"/>
    <property type="project" value="UniProtKB-SubCell"/>
</dbReference>
<evidence type="ECO:0000259" key="8">
    <source>
        <dbReference type="PROSITE" id="PS50893"/>
    </source>
</evidence>
<feature type="transmembrane region" description="Helical" evidence="7">
    <location>
        <begin position="60"/>
        <end position="81"/>
    </location>
</feature>
<dbReference type="InterPro" id="IPR011527">
    <property type="entry name" value="ABC1_TM_dom"/>
</dbReference>
<feature type="transmembrane region" description="Helical" evidence="7">
    <location>
        <begin position="21"/>
        <end position="48"/>
    </location>
</feature>
<dbReference type="EMBL" id="NDYI01000015">
    <property type="protein sequence ID" value="OXZ37645.1"/>
    <property type="molecule type" value="Genomic_DNA"/>
</dbReference>
<keyword evidence="5 7" id="KW-1133">Transmembrane helix</keyword>
<accession>A0A233VZ11</accession>
<comment type="caution">
    <text evidence="10">The sequence shown here is derived from an EMBL/GenBank/DDBJ whole genome shotgun (WGS) entry which is preliminary data.</text>
</comment>
<dbReference type="SUPFAM" id="SSF52540">
    <property type="entry name" value="P-loop containing nucleoside triphosphate hydrolases"/>
    <property type="match status" value="1"/>
</dbReference>
<organism evidence="10 11">
    <name type="scientific">Finegoldia magna</name>
    <name type="common">Peptostreptococcus magnus</name>
    <dbReference type="NCBI Taxonomy" id="1260"/>
    <lineage>
        <taxon>Bacteria</taxon>
        <taxon>Bacillati</taxon>
        <taxon>Bacillota</taxon>
        <taxon>Tissierellia</taxon>
        <taxon>Tissierellales</taxon>
        <taxon>Peptoniphilaceae</taxon>
        <taxon>Finegoldia</taxon>
    </lineage>
</organism>
<evidence type="ECO:0000256" key="1">
    <source>
        <dbReference type="ARBA" id="ARBA00004651"/>
    </source>
</evidence>
<sequence>MEDLMKRLIMDKLKLTENGAIGVIKSTISFFFYYTSFILPLMVVMFFADGVLEEKIQKPSVYTIVIFIVIIIMYVIISINYQITYNETYKESANLRIEIADYFRKMPMSYFSKHDLSDLAQTIMQDVGQVEHALAHAIGNYLGFIIYFTLMAILMLFGNWKMALAIIIPVLLATIVLFLTKKNQIYYRTKHFKKLRDISEDLQASIEMSQEIKSYGLKNPTKFSIENSLKESEKLQWKSELSQAIPLSLAQYIGILPLGLCLAVGSRLLITGEITLLYFVGFIIGAAKISDGVLGLASYLGEIFYLDARIKRIGEIKDYPTSSGQKVEMDSYDIELTNVEFSYDGKNKVIDGLSFTAKQGEVTALVGPSGCGKSTLLKLISGLYDYDKGYIKIGGHIIKNMNAEDLYKKITVVFQDVTLFNTSVLENIRIGKLDASDEEVKKAAKLAGCEDFISKLPNSYDSFIGENGSMLSGGERQRLSIARAILKDAPIIILDEISSSLDVENELKIQDALNSLLKDKTVIIISHRLKSIQNVDKIVVLNDGILDAYGDHEYLLENSKVYKDMINKTELTETHKY</sequence>
<evidence type="ECO:0000313" key="10">
    <source>
        <dbReference type="EMBL" id="OXZ37645.1"/>
    </source>
</evidence>
<evidence type="ECO:0000256" key="4">
    <source>
        <dbReference type="ARBA" id="ARBA00022840"/>
    </source>
</evidence>
<evidence type="ECO:0000259" key="9">
    <source>
        <dbReference type="PROSITE" id="PS50929"/>
    </source>
</evidence>
<evidence type="ECO:0000256" key="6">
    <source>
        <dbReference type="ARBA" id="ARBA00023136"/>
    </source>
</evidence>
<feature type="domain" description="ABC transporter" evidence="8">
    <location>
        <begin position="334"/>
        <end position="568"/>
    </location>
</feature>
<dbReference type="GO" id="GO:0005524">
    <property type="term" value="F:ATP binding"/>
    <property type="evidence" value="ECO:0007669"/>
    <property type="project" value="UniProtKB-KW"/>
</dbReference>
<dbReference type="PANTHER" id="PTHR43394:SF1">
    <property type="entry name" value="ATP-BINDING CASSETTE SUB-FAMILY B MEMBER 10, MITOCHONDRIAL"/>
    <property type="match status" value="1"/>
</dbReference>
<dbReference type="GO" id="GO:0016887">
    <property type="term" value="F:ATP hydrolysis activity"/>
    <property type="evidence" value="ECO:0007669"/>
    <property type="project" value="InterPro"/>
</dbReference>
<dbReference type="SUPFAM" id="SSF90123">
    <property type="entry name" value="ABC transporter transmembrane region"/>
    <property type="match status" value="1"/>
</dbReference>
<dbReference type="PROSITE" id="PS50929">
    <property type="entry name" value="ABC_TM1F"/>
    <property type="match status" value="1"/>
</dbReference>
<dbReference type="InterPro" id="IPR027417">
    <property type="entry name" value="P-loop_NTPase"/>
</dbReference>
<dbReference type="InterPro" id="IPR039421">
    <property type="entry name" value="Type_1_exporter"/>
</dbReference>
<dbReference type="FunFam" id="3.40.50.300:FF:001443">
    <property type="entry name" value="ABC transporter, ATP-binding protein"/>
    <property type="match status" value="1"/>
</dbReference>
<feature type="transmembrane region" description="Helical" evidence="7">
    <location>
        <begin position="133"/>
        <end position="156"/>
    </location>
</feature>
<protein>
    <submittedName>
        <fullName evidence="10">ABC transporter ATP-binding protein</fullName>
    </submittedName>
</protein>
<keyword evidence="2 7" id="KW-0812">Transmembrane</keyword>
<evidence type="ECO:0000256" key="5">
    <source>
        <dbReference type="ARBA" id="ARBA00022989"/>
    </source>
</evidence>
<proteinExistence type="predicted"/>
<dbReference type="Pfam" id="PF00664">
    <property type="entry name" value="ABC_membrane"/>
    <property type="match status" value="1"/>
</dbReference>
<gene>
    <name evidence="10" type="ORF">B9N56_04840</name>
</gene>
<name>A0A233VZ11_FINMA</name>
<dbReference type="PROSITE" id="PS50893">
    <property type="entry name" value="ABC_TRANSPORTER_2"/>
    <property type="match status" value="1"/>
</dbReference>